<dbReference type="Gene3D" id="3.40.462.20">
    <property type="match status" value="1"/>
</dbReference>
<dbReference type="PANTHER" id="PTHR42973:SF39">
    <property type="entry name" value="FAD-BINDING PCMH-TYPE DOMAIN-CONTAINING PROTEIN"/>
    <property type="match status" value="1"/>
</dbReference>
<reference evidence="8" key="2">
    <citation type="journal article" date="2019" name="Curr. Biol.">
        <title>Chromatin organization in early land plants reveals an ancestral association between H3K27me3, transposons, and constitutive heterochromatin.</title>
        <authorList>
            <person name="Montgomery S.A."/>
            <person name="Tanizawa Y."/>
            <person name="Galik B."/>
            <person name="Wang N."/>
            <person name="Ito T."/>
            <person name="Mochizuki T."/>
            <person name="Akimcheva S."/>
            <person name="Bowman J."/>
            <person name="Cognat V."/>
            <person name="Drouard L."/>
            <person name="Ekker H."/>
            <person name="Houng S."/>
            <person name="Kohchi T."/>
            <person name="Lin S."/>
            <person name="Liu L.D."/>
            <person name="Nakamura Y."/>
            <person name="Valeeva L.R."/>
            <person name="Shakirov E.V."/>
            <person name="Shippen D.E."/>
            <person name="Wei W."/>
            <person name="Yagura M."/>
            <person name="Yamaoka S."/>
            <person name="Yamato K.T."/>
            <person name="Liu C."/>
            <person name="Berger F."/>
        </authorList>
    </citation>
    <scope>NUCLEOTIDE SEQUENCE [LARGE SCALE GENOMIC DNA]</scope>
    <source>
        <strain evidence="8">Tak-1</strain>
    </source>
</reference>
<protein>
    <recommendedName>
        <fullName evidence="7">FAD-binding PCMH-type domain-containing protein</fullName>
    </recommendedName>
</protein>
<evidence type="ECO:0000313" key="10">
    <source>
        <dbReference type="Proteomes" id="UP000077202"/>
    </source>
</evidence>
<dbReference type="EMBL" id="AP019866">
    <property type="protein sequence ID" value="BBN00030.1"/>
    <property type="molecule type" value="Genomic_DNA"/>
</dbReference>
<evidence type="ECO:0000259" key="7">
    <source>
        <dbReference type="PROSITE" id="PS51387"/>
    </source>
</evidence>
<dbReference type="PANTHER" id="PTHR42973">
    <property type="entry name" value="BINDING OXIDOREDUCTASE, PUTATIVE (AFU_ORTHOLOGUE AFUA_1G17690)-RELATED"/>
    <property type="match status" value="1"/>
</dbReference>
<dbReference type="Gene3D" id="3.30.465.10">
    <property type="match status" value="1"/>
</dbReference>
<feature type="signal peptide" evidence="6">
    <location>
        <begin position="1"/>
        <end position="22"/>
    </location>
</feature>
<dbReference type="InterPro" id="IPR006094">
    <property type="entry name" value="Oxid_FAD_bind_N"/>
</dbReference>
<keyword evidence="10" id="KW-1185">Reference proteome</keyword>
<reference evidence="9 10" key="1">
    <citation type="submission" date="2016-03" db="EMBL/GenBank/DDBJ databases">
        <title>Mechanisms controlling the formation of the plant cell surface in tip-growing cells are functionally conserved among land plants.</title>
        <authorList>
            <person name="Honkanen S."/>
            <person name="Jones V.A."/>
            <person name="Morieri G."/>
            <person name="Champion C."/>
            <person name="Hetherington A.J."/>
            <person name="Kelly S."/>
            <person name="Saint-Marcoux D."/>
            <person name="Proust H."/>
            <person name="Prescott H."/>
            <person name="Dolan L."/>
        </authorList>
    </citation>
    <scope>NUCLEOTIDE SEQUENCE [LARGE SCALE GENOMIC DNA]</scope>
    <source>
        <strain evidence="10">cv. Tak-1 and cv. Tak-2</strain>
        <tissue evidence="9">Whole gametophyte</tissue>
    </source>
</reference>
<dbReference type="InterPro" id="IPR012951">
    <property type="entry name" value="BBE"/>
</dbReference>
<dbReference type="Pfam" id="PF08031">
    <property type="entry name" value="BBE"/>
    <property type="match status" value="1"/>
</dbReference>
<evidence type="ECO:0000313" key="9">
    <source>
        <dbReference type="EMBL" id="OAE33270.1"/>
    </source>
</evidence>
<proteinExistence type="inferred from homology"/>
<dbReference type="InterPro" id="IPR036318">
    <property type="entry name" value="FAD-bd_PCMH-like_sf"/>
</dbReference>
<evidence type="ECO:0000256" key="1">
    <source>
        <dbReference type="ARBA" id="ARBA00001974"/>
    </source>
</evidence>
<dbReference type="PROSITE" id="PS51387">
    <property type="entry name" value="FAD_PCMH"/>
    <property type="match status" value="1"/>
</dbReference>
<accession>A0A176WJ71</accession>
<comment type="similarity">
    <text evidence="2">Belongs to the oxygen-dependent FAD-linked oxidoreductase family.</text>
</comment>
<dbReference type="InterPro" id="IPR016169">
    <property type="entry name" value="FAD-bd_PCMH_sub2"/>
</dbReference>
<organism evidence="9 10">
    <name type="scientific">Marchantia polymorpha subsp. ruderalis</name>
    <dbReference type="NCBI Taxonomy" id="1480154"/>
    <lineage>
        <taxon>Eukaryota</taxon>
        <taxon>Viridiplantae</taxon>
        <taxon>Streptophyta</taxon>
        <taxon>Embryophyta</taxon>
        <taxon>Marchantiophyta</taxon>
        <taxon>Marchantiopsida</taxon>
        <taxon>Marchantiidae</taxon>
        <taxon>Marchantiales</taxon>
        <taxon>Marchantiaceae</taxon>
        <taxon>Marchantia</taxon>
    </lineage>
</organism>
<dbReference type="Proteomes" id="UP001162541">
    <property type="component" value="Chromosome 1"/>
</dbReference>
<feature type="chain" id="PRO_5042333808" description="FAD-binding PCMH-type domain-containing protein" evidence="6">
    <location>
        <begin position="23"/>
        <end position="511"/>
    </location>
</feature>
<dbReference type="EMBL" id="AP019866">
    <property type="protein sequence ID" value="BBN00031.1"/>
    <property type="molecule type" value="Genomic_DNA"/>
</dbReference>
<dbReference type="SUPFAM" id="SSF56176">
    <property type="entry name" value="FAD-binding/transporter-associated domain-like"/>
    <property type="match status" value="1"/>
</dbReference>
<dbReference type="Pfam" id="PF01565">
    <property type="entry name" value="FAD_binding_4"/>
    <property type="match status" value="1"/>
</dbReference>
<dbReference type="GO" id="GO:0016491">
    <property type="term" value="F:oxidoreductase activity"/>
    <property type="evidence" value="ECO:0007669"/>
    <property type="project" value="UniProtKB-KW"/>
</dbReference>
<evidence type="ECO:0000256" key="5">
    <source>
        <dbReference type="ARBA" id="ARBA00023002"/>
    </source>
</evidence>
<evidence type="ECO:0000256" key="6">
    <source>
        <dbReference type="SAM" id="SignalP"/>
    </source>
</evidence>
<keyword evidence="3" id="KW-0285">Flavoprotein</keyword>
<evidence type="ECO:0000256" key="4">
    <source>
        <dbReference type="ARBA" id="ARBA00022827"/>
    </source>
</evidence>
<evidence type="ECO:0000313" key="8">
    <source>
        <dbReference type="EMBL" id="BBN00030.1"/>
    </source>
</evidence>
<keyword evidence="6" id="KW-0732">Signal</keyword>
<dbReference type="InterPro" id="IPR016166">
    <property type="entry name" value="FAD-bd_PCMH"/>
</dbReference>
<feature type="domain" description="FAD-binding PCMH-type" evidence="7">
    <location>
        <begin position="70"/>
        <end position="244"/>
    </location>
</feature>
<sequence length="511" mass="54665">MIMKILHGLLIAQCMISAAVFGQQPWASPKSRRLLQQTLADCLAPSGARLVYPTDSDYESARGHVYNHRYLYNPAVFVFSTTTAHVQSAVQCAVQLNLGIAPRSGGHSYEDYSLGGRDGIIVVDLEGLNAVTLDSGSGIASVGGGTRLGPLKLALWEQGQVTIPSGTCPSVGVGGHSLGGGWGFVARKWGLMADSLVAAELVTANGTLVTASASQNSDLLFALKGAGANSFGIVTTFFFTTYAVSDAVTYFNYDYGGNSSADDQALTLRAFQAWGAGATKDVSASLFQAPSGGNFFWGVFLGRKADLKGALQTFFDGAPVPSYGTTTELEVDYIRSVVINAGFAESDPISVLSLQDFTYESRFFKSKSIFVKGAGWPEAGIQAYVSALRQGPSFGQQSGAYMIMDLFGGGDSVINSVPSASTGFVHRDSLYSIQMFTYWDGPQDDTADISWIQGIWNTVRPYSSAEAYQNYIDSDMPVSAYYASNLDALKAVKRRWDPSNIFNFPKSIPLN</sequence>
<dbReference type="Proteomes" id="UP000077202">
    <property type="component" value="Unassembled WGS sequence"/>
</dbReference>
<dbReference type="InterPro" id="IPR050416">
    <property type="entry name" value="FAD-linked_Oxidoreductase"/>
</dbReference>
<comment type="cofactor">
    <cofactor evidence="1">
        <name>FAD</name>
        <dbReference type="ChEBI" id="CHEBI:57692"/>
    </cofactor>
</comment>
<keyword evidence="4" id="KW-0274">FAD</keyword>
<evidence type="ECO:0000256" key="3">
    <source>
        <dbReference type="ARBA" id="ARBA00022630"/>
    </source>
</evidence>
<gene>
    <name evidence="9" type="ORF">AXG93_1200s1320</name>
    <name evidence="8" type="ORF">Mp_1g25840</name>
</gene>
<dbReference type="AlphaFoldDB" id="A0A176WJ71"/>
<dbReference type="GO" id="GO:0071949">
    <property type="term" value="F:FAD binding"/>
    <property type="evidence" value="ECO:0007669"/>
    <property type="project" value="InterPro"/>
</dbReference>
<evidence type="ECO:0000256" key="2">
    <source>
        <dbReference type="ARBA" id="ARBA00005466"/>
    </source>
</evidence>
<reference evidence="11" key="3">
    <citation type="journal article" date="2020" name="Curr. Biol.">
        <title>Chromatin organization in early land plants reveals an ancestral association between H3K27me3, transposons, and constitutive heterochromatin.</title>
        <authorList>
            <person name="Montgomery S.A."/>
            <person name="Tanizawa Y."/>
            <person name="Galik B."/>
            <person name="Wang N."/>
            <person name="Ito T."/>
            <person name="Mochizuki T."/>
            <person name="Akimcheva S."/>
            <person name="Bowman J.L."/>
            <person name="Cognat V."/>
            <person name="Marechal-Drouard L."/>
            <person name="Ekker H."/>
            <person name="Hong S.F."/>
            <person name="Kohchi T."/>
            <person name="Lin S.S."/>
            <person name="Liu L.D."/>
            <person name="Nakamura Y."/>
            <person name="Valeeva L.R."/>
            <person name="Shakirov E.V."/>
            <person name="Shippen D.E."/>
            <person name="Wei W.L."/>
            <person name="Yagura M."/>
            <person name="Yamaoka S."/>
            <person name="Yamato K.T."/>
            <person name="Liu C."/>
            <person name="Berger F."/>
        </authorList>
    </citation>
    <scope>NUCLEOTIDE SEQUENCE [LARGE SCALE GENOMIC DNA]</scope>
    <source>
        <strain evidence="11">Tak-1</strain>
    </source>
</reference>
<keyword evidence="5" id="KW-0560">Oxidoreductase</keyword>
<evidence type="ECO:0000313" key="11">
    <source>
        <dbReference type="Proteomes" id="UP001162541"/>
    </source>
</evidence>
<dbReference type="EMBL" id="LVLJ01000668">
    <property type="protein sequence ID" value="OAE33270.1"/>
    <property type="molecule type" value="Genomic_DNA"/>
</dbReference>
<name>A0A176WJ71_MARPO</name>